<accession>A0A7X0XEI4</accession>
<evidence type="ECO:0000313" key="2">
    <source>
        <dbReference type="Proteomes" id="UP000533953"/>
    </source>
</evidence>
<reference evidence="1 2" key="1">
    <citation type="submission" date="2020-03" db="EMBL/GenBank/DDBJ databases">
        <title>Soil Listeria distribution.</title>
        <authorList>
            <person name="Liao J."/>
            <person name="Wiedmann M."/>
        </authorList>
    </citation>
    <scope>NUCLEOTIDE SEQUENCE [LARGE SCALE GENOMIC DNA]</scope>
    <source>
        <strain evidence="1 2">FSL L7-1547</strain>
    </source>
</reference>
<dbReference type="RefSeq" id="WP_185417906.1">
    <property type="nucleotide sequence ID" value="NZ_JAASTX010000018.1"/>
</dbReference>
<name>A0A7X0XEI4_9LIST</name>
<dbReference type="EMBL" id="JAASTX010000018">
    <property type="protein sequence ID" value="MBC1492728.1"/>
    <property type="molecule type" value="Genomic_DNA"/>
</dbReference>
<protein>
    <submittedName>
        <fullName evidence="1">Uncharacterized protein</fullName>
    </submittedName>
</protein>
<organism evidence="1 2">
    <name type="scientific">Listeria booriae</name>
    <dbReference type="NCBI Taxonomy" id="1552123"/>
    <lineage>
        <taxon>Bacteria</taxon>
        <taxon>Bacillati</taxon>
        <taxon>Bacillota</taxon>
        <taxon>Bacilli</taxon>
        <taxon>Bacillales</taxon>
        <taxon>Listeriaceae</taxon>
        <taxon>Listeria</taxon>
    </lineage>
</organism>
<dbReference type="Proteomes" id="UP000533953">
    <property type="component" value="Unassembled WGS sequence"/>
</dbReference>
<dbReference type="AlphaFoldDB" id="A0A7X0XEI4"/>
<evidence type="ECO:0000313" key="1">
    <source>
        <dbReference type="EMBL" id="MBC1492728.1"/>
    </source>
</evidence>
<comment type="caution">
    <text evidence="1">The sequence shown here is derived from an EMBL/GenBank/DDBJ whole genome shotgun (WGS) entry which is preliminary data.</text>
</comment>
<gene>
    <name evidence="1" type="ORF">HCI99_12960</name>
</gene>
<sequence length="97" mass="11580">MMFPYYKVIAFVETQQGETKEKIIKENVTKKTAKKLMLANSTNVNNERIQQGEVPYYIIVRDKHIEKRYANVNTKKETIRAVHYIKRISFLEMLNIR</sequence>
<proteinExistence type="predicted"/>